<dbReference type="Proteomes" id="UP001597544">
    <property type="component" value="Unassembled WGS sequence"/>
</dbReference>
<organism evidence="1 2">
    <name type="scientific">Pontibacter locisalis</name>
    <dbReference type="NCBI Taxonomy" id="1719035"/>
    <lineage>
        <taxon>Bacteria</taxon>
        <taxon>Pseudomonadati</taxon>
        <taxon>Bacteroidota</taxon>
        <taxon>Cytophagia</taxon>
        <taxon>Cytophagales</taxon>
        <taxon>Hymenobacteraceae</taxon>
        <taxon>Pontibacter</taxon>
    </lineage>
</organism>
<evidence type="ECO:0000313" key="1">
    <source>
        <dbReference type="EMBL" id="MFD2514184.1"/>
    </source>
</evidence>
<gene>
    <name evidence="1" type="ORF">ACFSRY_09925</name>
</gene>
<dbReference type="RefSeq" id="WP_377506254.1">
    <property type="nucleotide sequence ID" value="NZ_JBHULU010000013.1"/>
</dbReference>
<accession>A0ABW5IKK0</accession>
<dbReference type="PROSITE" id="PS51257">
    <property type="entry name" value="PROKAR_LIPOPROTEIN"/>
    <property type="match status" value="1"/>
</dbReference>
<protein>
    <recommendedName>
        <fullName evidence="3">Lipoprotein</fullName>
    </recommendedName>
</protein>
<sequence length="221" mass="25095">MNIRFLLLLALPIQLLTSCMTESSRHKQVNLVEKATPEFVDFTFNEAKSVYEVKTEDLILDRACESVTYYGEKFDLGMREMSGEDVNYFYCKPSLMKLDNGVVLKLAYGAESPGETLLVFLDPVKGLTNKLELATGGEYDYKFIYKVANSNLLAAVNGTLYNIDLNSETLLEQFELKYRRFGDQTKEILIKAPTTIEVIRTQEGSNERYVETVHPVTALKL</sequence>
<dbReference type="EMBL" id="JBHULU010000013">
    <property type="protein sequence ID" value="MFD2514184.1"/>
    <property type="molecule type" value="Genomic_DNA"/>
</dbReference>
<evidence type="ECO:0000313" key="2">
    <source>
        <dbReference type="Proteomes" id="UP001597544"/>
    </source>
</evidence>
<proteinExistence type="predicted"/>
<name>A0ABW5IKK0_9BACT</name>
<evidence type="ECO:0008006" key="3">
    <source>
        <dbReference type="Google" id="ProtNLM"/>
    </source>
</evidence>
<comment type="caution">
    <text evidence="1">The sequence shown here is derived from an EMBL/GenBank/DDBJ whole genome shotgun (WGS) entry which is preliminary data.</text>
</comment>
<reference evidence="2" key="1">
    <citation type="journal article" date="2019" name="Int. J. Syst. Evol. Microbiol.">
        <title>The Global Catalogue of Microorganisms (GCM) 10K type strain sequencing project: providing services to taxonomists for standard genome sequencing and annotation.</title>
        <authorList>
            <consortium name="The Broad Institute Genomics Platform"/>
            <consortium name="The Broad Institute Genome Sequencing Center for Infectious Disease"/>
            <person name="Wu L."/>
            <person name="Ma J."/>
        </authorList>
    </citation>
    <scope>NUCLEOTIDE SEQUENCE [LARGE SCALE GENOMIC DNA]</scope>
    <source>
        <strain evidence="2">KCTC 42498</strain>
    </source>
</reference>
<keyword evidence="2" id="KW-1185">Reference proteome</keyword>